<proteinExistence type="predicted"/>
<keyword evidence="1" id="KW-0238">DNA-binding</keyword>
<dbReference type="EMBL" id="VSSQ01087000">
    <property type="protein sequence ID" value="MPN34124.1"/>
    <property type="molecule type" value="Genomic_DNA"/>
</dbReference>
<dbReference type="InterPro" id="IPR050109">
    <property type="entry name" value="HTH-type_TetR-like_transc_reg"/>
</dbReference>
<reference evidence="3" key="1">
    <citation type="submission" date="2019-08" db="EMBL/GenBank/DDBJ databases">
        <authorList>
            <person name="Kucharzyk K."/>
            <person name="Murdoch R.W."/>
            <person name="Higgins S."/>
            <person name="Loffler F."/>
        </authorList>
    </citation>
    <scope>NUCLEOTIDE SEQUENCE</scope>
</reference>
<dbReference type="PRINTS" id="PR00455">
    <property type="entry name" value="HTHTETR"/>
</dbReference>
<dbReference type="PANTHER" id="PTHR30055:SF226">
    <property type="entry name" value="HTH-TYPE TRANSCRIPTIONAL REGULATOR PKSA"/>
    <property type="match status" value="1"/>
</dbReference>
<organism evidence="3">
    <name type="scientific">bioreactor metagenome</name>
    <dbReference type="NCBI Taxonomy" id="1076179"/>
    <lineage>
        <taxon>unclassified sequences</taxon>
        <taxon>metagenomes</taxon>
        <taxon>ecological metagenomes</taxon>
    </lineage>
</organism>
<dbReference type="SUPFAM" id="SSF48498">
    <property type="entry name" value="Tetracyclin repressor-like, C-terminal domain"/>
    <property type="match status" value="1"/>
</dbReference>
<evidence type="ECO:0000259" key="2">
    <source>
        <dbReference type="PROSITE" id="PS50977"/>
    </source>
</evidence>
<dbReference type="Pfam" id="PF00440">
    <property type="entry name" value="TetR_N"/>
    <property type="match status" value="1"/>
</dbReference>
<feature type="domain" description="HTH tetR-type" evidence="2">
    <location>
        <begin position="8"/>
        <end position="68"/>
    </location>
</feature>
<dbReference type="Gene3D" id="1.10.357.10">
    <property type="entry name" value="Tetracycline Repressor, domain 2"/>
    <property type="match status" value="1"/>
</dbReference>
<dbReference type="GO" id="GO:0003700">
    <property type="term" value="F:DNA-binding transcription factor activity"/>
    <property type="evidence" value="ECO:0007669"/>
    <property type="project" value="TreeGrafter"/>
</dbReference>
<gene>
    <name evidence="3" type="primary">betI_25</name>
    <name evidence="3" type="ORF">SDC9_181617</name>
</gene>
<dbReference type="InterPro" id="IPR036271">
    <property type="entry name" value="Tet_transcr_reg_TetR-rel_C_sf"/>
</dbReference>
<dbReference type="SUPFAM" id="SSF46689">
    <property type="entry name" value="Homeodomain-like"/>
    <property type="match status" value="1"/>
</dbReference>
<dbReference type="PANTHER" id="PTHR30055">
    <property type="entry name" value="HTH-TYPE TRANSCRIPTIONAL REGULATOR RUTR"/>
    <property type="match status" value="1"/>
</dbReference>
<evidence type="ECO:0000313" key="3">
    <source>
        <dbReference type="EMBL" id="MPN34124.1"/>
    </source>
</evidence>
<dbReference type="Gene3D" id="1.10.10.60">
    <property type="entry name" value="Homeodomain-like"/>
    <property type="match status" value="1"/>
</dbReference>
<name>A0A645HDF3_9ZZZZ</name>
<dbReference type="InterPro" id="IPR001647">
    <property type="entry name" value="HTH_TetR"/>
</dbReference>
<sequence>MPKDNQVERRRGAAINAACEAFAKFGYQKASMQDIAKAAGVSKSVLFKYFGTKERLYREAFHMAADGIYAADSEARAGSFAKEDVFDAMRRTVDARMRLFSRSPWVYAFSYAAAFDADPFVHALVQAEYARRGVGTVREEAYAKIRGDISAQDAQKLILWVSQGFLEEMRNAGTTEPEMLKRGFSVWIDRMELLLTGKGV</sequence>
<dbReference type="GO" id="GO:0000976">
    <property type="term" value="F:transcription cis-regulatory region binding"/>
    <property type="evidence" value="ECO:0007669"/>
    <property type="project" value="TreeGrafter"/>
</dbReference>
<protein>
    <submittedName>
        <fullName evidence="3">HTH-type transcriptional regulator BetI</fullName>
    </submittedName>
</protein>
<evidence type="ECO:0000256" key="1">
    <source>
        <dbReference type="ARBA" id="ARBA00023125"/>
    </source>
</evidence>
<dbReference type="InterPro" id="IPR009057">
    <property type="entry name" value="Homeodomain-like_sf"/>
</dbReference>
<accession>A0A645HDF3</accession>
<dbReference type="AlphaFoldDB" id="A0A645HDF3"/>
<dbReference type="PROSITE" id="PS50977">
    <property type="entry name" value="HTH_TETR_2"/>
    <property type="match status" value="1"/>
</dbReference>
<comment type="caution">
    <text evidence="3">The sequence shown here is derived from an EMBL/GenBank/DDBJ whole genome shotgun (WGS) entry which is preliminary data.</text>
</comment>